<keyword evidence="2" id="KW-1185">Reference proteome</keyword>
<protein>
    <submittedName>
        <fullName evidence="1">Uncharacterized protein</fullName>
    </submittedName>
</protein>
<dbReference type="KEGG" id="vg:80513671"/>
<accession>A0A0G2Y2A1</accession>
<name>A0A0G2Y2A1_9VIRU</name>
<reference evidence="1 2" key="1">
    <citation type="submission" date="2014-10" db="EMBL/GenBank/DDBJ databases">
        <title>Pan-genome analysis of Brazilian lineage A amoebal mimiviruses.</title>
        <authorList>
            <person name="Assis F.L."/>
            <person name="Abrahao J.S."/>
            <person name="Kroon E.G."/>
            <person name="Dornas F.P."/>
            <person name="Andrade K.R."/>
            <person name="Borato P.V.M."/>
            <person name="Pilotto M.R."/>
            <person name="Benamar S."/>
            <person name="LaScola B."/>
            <person name="Colson P."/>
        </authorList>
    </citation>
    <scope>NUCLEOTIDE SEQUENCE [LARGE SCALE GENOMIC DNA]</scope>
    <source>
        <strain evidence="1 2">Kroon</strain>
    </source>
</reference>
<sequence>MYQYYLKEGHNESIEPTYYLISQAWNFKYFKDYLDSFANKLKLVYVGLIDINDYDYIDDPRYVYIFCQSITEELLERKFNKMLLNTEQLTIPKYFDMIKNYLKHLTIIDYSIENIALINDPKVIHIPYQYKDTEIAILKKYYQEIPKQYDVAYCGTMSPRRRLILDQLKSNGIAVMEICQSKWGQERDMLIASCKMLINIHHSDNFNVYESFRCDRWAFAQMPVVSEDSIHDDFLDMKYYSVIKFCSYDKIVYTTLQLLSNLNYPTEEIIETIQTTRYRQLDTAAKQLNSLWNLPHHDDKSLQV</sequence>
<evidence type="ECO:0000313" key="1">
    <source>
        <dbReference type="EMBL" id="AKI79873.1"/>
    </source>
</evidence>
<dbReference type="Proteomes" id="UP000240461">
    <property type="component" value="Segment"/>
</dbReference>
<organism evidence="1 2">
    <name type="scientific">Acanthamoeba polyphaga mimivirus Kroon</name>
    <dbReference type="NCBI Taxonomy" id="3069720"/>
    <lineage>
        <taxon>Viruses</taxon>
        <taxon>Varidnaviria</taxon>
        <taxon>Bamfordvirae</taxon>
        <taxon>Nucleocytoviricota</taxon>
        <taxon>Megaviricetes</taxon>
        <taxon>Imitervirales</taxon>
        <taxon>Mimiviridae</taxon>
        <taxon>Megamimivirinae</taxon>
        <taxon>Mimivirus</taxon>
        <taxon>Mimivirus lagoaense</taxon>
    </lineage>
</organism>
<dbReference type="EMBL" id="KM982402">
    <property type="protein sequence ID" value="AKI79873.1"/>
    <property type="molecule type" value="Genomic_DNA"/>
</dbReference>
<proteinExistence type="predicted"/>
<evidence type="ECO:0000313" key="2">
    <source>
        <dbReference type="Proteomes" id="UP000240461"/>
    </source>
</evidence>